<evidence type="ECO:0000256" key="12">
    <source>
        <dbReference type="ARBA" id="ARBA00022975"/>
    </source>
</evidence>
<feature type="binding site" evidence="17">
    <location>
        <position position="284"/>
    </location>
    <ligand>
        <name>ATP</name>
        <dbReference type="ChEBI" id="CHEBI:30616"/>
        <label>1</label>
    </ligand>
</feature>
<evidence type="ECO:0000256" key="2">
    <source>
        <dbReference type="ARBA" id="ARBA00005077"/>
    </source>
</evidence>
<feature type="binding site" evidence="17">
    <location>
        <position position="298"/>
    </location>
    <ligand>
        <name>ATP</name>
        <dbReference type="ChEBI" id="CHEBI:30616"/>
        <label>1</label>
    </ligand>
</feature>
<feature type="binding site" evidence="17">
    <location>
        <position position="746"/>
    </location>
    <ligand>
        <name>ATP</name>
        <dbReference type="ChEBI" id="CHEBI:30616"/>
        <label>2</label>
    </ligand>
</feature>
<dbReference type="Pfam" id="PF02786">
    <property type="entry name" value="CPSase_L_D2"/>
    <property type="match status" value="2"/>
</dbReference>
<proteinExistence type="inferred from homology"/>
<dbReference type="UniPathway" id="UPA00068">
    <property type="reaction ID" value="UER00171"/>
</dbReference>
<feature type="binding site" evidence="17">
    <location>
        <position position="832"/>
    </location>
    <ligand>
        <name>Mn(2+)</name>
        <dbReference type="ChEBI" id="CHEBI:29035"/>
        <label>4</label>
    </ligand>
</feature>
<comment type="caution">
    <text evidence="20">The sequence shown here is derived from an EMBL/GenBank/DDBJ whole genome shotgun (WGS) entry which is preliminary data.</text>
</comment>
<feature type="binding site" evidence="17">
    <location>
        <position position="175"/>
    </location>
    <ligand>
        <name>ATP</name>
        <dbReference type="ChEBI" id="CHEBI:30616"/>
        <label>1</label>
    </ligand>
</feature>
<feature type="binding site" evidence="17">
    <location>
        <position position="208"/>
    </location>
    <ligand>
        <name>ATP</name>
        <dbReference type="ChEBI" id="CHEBI:30616"/>
        <label>1</label>
    </ligand>
</feature>
<dbReference type="SUPFAM" id="SSF52335">
    <property type="entry name" value="Methylglyoxal synthase-like"/>
    <property type="match status" value="1"/>
</dbReference>
<dbReference type="FunFam" id="3.40.50.1380:FF:000011">
    <property type="entry name" value="Carbamoyl-phosphate synthase large chain"/>
    <property type="match status" value="1"/>
</dbReference>
<feature type="binding site" evidence="17">
    <location>
        <position position="298"/>
    </location>
    <ligand>
        <name>Mn(2+)</name>
        <dbReference type="ChEBI" id="CHEBI:29035"/>
        <label>1</label>
    </ligand>
</feature>
<dbReference type="PANTHER" id="PTHR11405">
    <property type="entry name" value="CARBAMOYLTRANSFERASE FAMILY MEMBER"/>
    <property type="match status" value="1"/>
</dbReference>
<feature type="binding site" evidence="17">
    <location>
        <position position="777"/>
    </location>
    <ligand>
        <name>ATP</name>
        <dbReference type="ChEBI" id="CHEBI:30616"/>
        <label>2</label>
    </ligand>
</feature>
<dbReference type="FunFam" id="3.30.470.20:FF:000026">
    <property type="entry name" value="Carbamoyl-phosphate synthase large chain"/>
    <property type="match status" value="1"/>
</dbReference>
<dbReference type="InterPro" id="IPR036914">
    <property type="entry name" value="MGS-like_dom_sf"/>
</dbReference>
<comment type="similarity">
    <text evidence="3 17">Belongs to the CarB family.</text>
</comment>
<dbReference type="Gene3D" id="1.10.1030.10">
    <property type="entry name" value="Carbamoyl-phosphate synthetase, large subunit oligomerisation domain"/>
    <property type="match status" value="1"/>
</dbReference>
<evidence type="ECO:0000313" key="21">
    <source>
        <dbReference type="EMBL" id="THG89241.1"/>
    </source>
</evidence>
<name>A0A094XG79_ALKAL</name>
<evidence type="ECO:0000256" key="14">
    <source>
        <dbReference type="ARBA" id="ARBA00047359"/>
    </source>
</evidence>
<dbReference type="Pfam" id="PF02142">
    <property type="entry name" value="MGS"/>
    <property type="match status" value="1"/>
</dbReference>
<dbReference type="CDD" id="cd01424">
    <property type="entry name" value="MGS_CPS_II"/>
    <property type="match status" value="1"/>
</dbReference>
<evidence type="ECO:0000256" key="1">
    <source>
        <dbReference type="ARBA" id="ARBA00001936"/>
    </source>
</evidence>
<keyword evidence="6 17" id="KW-0028">Amino-acid biosynthesis</keyword>
<feature type="binding site" evidence="17">
    <location>
        <position position="834"/>
    </location>
    <ligand>
        <name>Mg(2+)</name>
        <dbReference type="ChEBI" id="CHEBI:18420"/>
        <label>4</label>
    </ligand>
</feature>
<evidence type="ECO:0000259" key="19">
    <source>
        <dbReference type="PROSITE" id="PS51855"/>
    </source>
</evidence>
<keyword evidence="13" id="KW-0464">Manganese</keyword>
<dbReference type="GO" id="GO:0005524">
    <property type="term" value="F:ATP binding"/>
    <property type="evidence" value="ECO:0007669"/>
    <property type="project" value="UniProtKB-UniRule"/>
</dbReference>
<feature type="binding site" evidence="17">
    <location>
        <position position="707"/>
    </location>
    <ligand>
        <name>ATP</name>
        <dbReference type="ChEBI" id="CHEBI:30616"/>
        <label>2</label>
    </ligand>
</feature>
<feature type="binding site" evidence="17">
    <location>
        <position position="176"/>
    </location>
    <ligand>
        <name>ATP</name>
        <dbReference type="ChEBI" id="CHEBI:30616"/>
        <label>1</label>
    </ligand>
</feature>
<keyword evidence="11" id="KW-0460">Magnesium</keyword>
<evidence type="ECO:0000313" key="20">
    <source>
        <dbReference type="EMBL" id="KGA97755.1"/>
    </source>
</evidence>
<reference evidence="21 23" key="2">
    <citation type="submission" date="2014-01" db="EMBL/GenBank/DDBJ databases">
        <title>Draft genome sequencing of Bacillus alcalophilus CGMCC 1.3604.</title>
        <authorList>
            <person name="Yang J."/>
            <person name="Diao L."/>
            <person name="Yang S."/>
        </authorList>
    </citation>
    <scope>NUCLEOTIDE SEQUENCE [LARGE SCALE GENOMIC DNA]</scope>
    <source>
        <strain evidence="21 23">CGMCC 1.3604</strain>
    </source>
</reference>
<dbReference type="NCBIfam" id="TIGR01369">
    <property type="entry name" value="CPSaseII_lrg"/>
    <property type="match status" value="1"/>
</dbReference>
<dbReference type="GO" id="GO:0044205">
    <property type="term" value="P:'de novo' UMP biosynthetic process"/>
    <property type="evidence" value="ECO:0007669"/>
    <property type="project" value="UniProtKB-UniRule"/>
</dbReference>
<dbReference type="HAMAP" id="MF_01210_B">
    <property type="entry name" value="CPSase_L_chain_B"/>
    <property type="match status" value="1"/>
</dbReference>
<feature type="binding site" evidence="17">
    <location>
        <position position="243"/>
    </location>
    <ligand>
        <name>ATP</name>
        <dbReference type="ChEBI" id="CHEBI:30616"/>
        <label>1</label>
    </ligand>
</feature>
<dbReference type="InterPro" id="IPR011761">
    <property type="entry name" value="ATP-grasp"/>
</dbReference>
<dbReference type="SMART" id="SM01209">
    <property type="entry name" value="GARS_A"/>
    <property type="match status" value="1"/>
</dbReference>
<comment type="function">
    <text evidence="17">Large subunit of the glutamine-dependent carbamoyl phosphate synthetase (CPSase). CPSase catalyzes the formation of carbamoyl phosphate from the ammonia moiety of glutamine, carbonate, and phosphate donated by ATP, constituting the first step of 2 biosynthetic pathways, one leading to arginine and/or urea and the other to pyrimidine nucleotides. The large subunit (synthetase) binds the substrates ammonia (free or transferred from glutamine from the small subunit), hydrogencarbonate and ATP and carries out an ATP-coupled ligase reaction, activating hydrogencarbonate by forming carboxy phosphate which reacts with ammonia to form carbamoyl phosphate.</text>
</comment>
<dbReference type="Gene3D" id="3.40.50.1380">
    <property type="entry name" value="Methylglyoxal synthase-like domain"/>
    <property type="match status" value="1"/>
</dbReference>
<comment type="function">
    <text evidence="16">Small subunit of the glutamine-dependent carbamoyl phosphate synthetase (CPSase). CPSase catalyzes the formation of carbamoyl phosphate from the ammonia moiety of glutamine, carbonate, and phosphate donated by ATP, constituting the first step of the biosynthetic pathway leading to pyrimidine nucleotides. The large subunit (synthetase) binds the substrates ammonia (free or transferred from glutamine from the small subunit), hydrogencarbonate and ATP and carries out an ATP-coupled ligase reaction, activating hydrogencarbonate by forming carboxy phosphate which reacts with ammonia to form carbamoyl phosphate.</text>
</comment>
<dbReference type="FunFam" id="3.40.50.20:FF:000001">
    <property type="entry name" value="Carbamoyl-phosphate synthase large chain"/>
    <property type="match status" value="2"/>
</dbReference>
<dbReference type="GO" id="GO:0005737">
    <property type="term" value="C:cytoplasm"/>
    <property type="evidence" value="ECO:0007669"/>
    <property type="project" value="TreeGrafter"/>
</dbReference>
<comment type="domain">
    <text evidence="17">The large subunit is composed of 2 ATP-grasp domains that are involved in binding the 2 ATP molecules needed for carbamoyl phosphate synthesis. The N-terminal ATP-grasp domain (referred to as the carboxyphosphate synthetic component) catalyzes the ATP-dependent phosphorylation of hydrogencarbonate to carboxyphosphate and the subsequent nucleophilic attack by ammonia to form a carbamate intermediate. The C-terminal ATP-grasp domain (referred to as the carbamoyl phosphate synthetic component) then catalyzes the phosphorylation of carbamate with the second ATP to form the end product carbamoyl phosphate. The reactive and unstable enzyme intermediates are sequentially channeled from one active site to the next through the interior of the protein over a distance of at least 96 A.</text>
</comment>
<feature type="binding site" evidence="17">
    <location>
        <position position="284"/>
    </location>
    <ligand>
        <name>Mg(2+)</name>
        <dbReference type="ChEBI" id="CHEBI:18420"/>
        <label>1</label>
    </ligand>
</feature>
<dbReference type="RefSeq" id="WP_003320609.1">
    <property type="nucleotide sequence ID" value="NZ_ALPT02000022.1"/>
</dbReference>
<dbReference type="PROSITE" id="PS50975">
    <property type="entry name" value="ATP_GRASP"/>
    <property type="match status" value="2"/>
</dbReference>
<evidence type="ECO:0000256" key="9">
    <source>
        <dbReference type="ARBA" id="ARBA00022741"/>
    </source>
</evidence>
<feature type="binding site" evidence="17">
    <location>
        <position position="778"/>
    </location>
    <ligand>
        <name>ATP</name>
        <dbReference type="ChEBI" id="CHEBI:30616"/>
        <label>2</label>
    </ligand>
</feature>
<dbReference type="EC" id="6.3.4.16" evidence="17"/>
<gene>
    <name evidence="17" type="primary">carB</name>
    <name evidence="21" type="ORF">AJ85_18795</name>
    <name evidence="20" type="ORF">BALCAV_0208440</name>
</gene>
<dbReference type="GO" id="GO:0004088">
    <property type="term" value="F:carbamoyl-phosphate synthase (glutamine-hydrolyzing) activity"/>
    <property type="evidence" value="ECO:0007669"/>
    <property type="project" value="UniProtKB-UniRule"/>
</dbReference>
<dbReference type="OrthoDB" id="9804197at2"/>
<evidence type="ECO:0000256" key="5">
    <source>
        <dbReference type="ARBA" id="ARBA00022598"/>
    </source>
</evidence>
<reference evidence="20 22" key="1">
    <citation type="journal article" date="2014" name="Genome Announc.">
        <title>Draft Genome Sequence of Bacillus alcalophilus AV1934, a Classic Alkaliphile Isolated from Human Feces in 1934.</title>
        <authorList>
            <person name="Attie O."/>
            <person name="Jayaprakash A."/>
            <person name="Shah H."/>
            <person name="Paulsen I.T."/>
            <person name="Morino M."/>
            <person name="Takahashi Y."/>
            <person name="Narumi I."/>
            <person name="Sachidanandam R."/>
            <person name="Satoh K."/>
            <person name="Ito M."/>
            <person name="Krulwich T.A."/>
        </authorList>
    </citation>
    <scope>NUCLEOTIDE SEQUENCE [LARGE SCALE GENOMIC DNA]</scope>
    <source>
        <strain evidence="20 22">AV1934</strain>
    </source>
</reference>
<dbReference type="PROSITE" id="PS00867">
    <property type="entry name" value="CPSASE_2"/>
    <property type="match status" value="2"/>
</dbReference>
<dbReference type="GO" id="GO:0004087">
    <property type="term" value="F:carbamoyl-phosphate synthase (ammonia) activity"/>
    <property type="evidence" value="ECO:0007669"/>
    <property type="project" value="UniProtKB-EC"/>
</dbReference>
<keyword evidence="5 17" id="KW-0436">Ligase</keyword>
<dbReference type="HAMAP" id="MF_01210_A">
    <property type="entry name" value="CPSase_L_chain_A"/>
    <property type="match status" value="1"/>
</dbReference>
<evidence type="ECO:0000256" key="6">
    <source>
        <dbReference type="ARBA" id="ARBA00022605"/>
    </source>
</evidence>
<dbReference type="InterPro" id="IPR016185">
    <property type="entry name" value="PreATP-grasp_dom_sf"/>
</dbReference>
<evidence type="ECO:0000256" key="7">
    <source>
        <dbReference type="ARBA" id="ARBA00022723"/>
    </source>
</evidence>
<feature type="region of interest" description="Allosteric domain" evidence="17">
    <location>
        <begin position="930"/>
        <end position="1063"/>
    </location>
</feature>
<dbReference type="AlphaFoldDB" id="A0A094XG79"/>
<feature type="binding site" evidence="17">
    <location>
        <position position="748"/>
    </location>
    <ligand>
        <name>ATP</name>
        <dbReference type="ChEBI" id="CHEBI:30616"/>
        <label>2</label>
    </ligand>
</feature>
<comment type="pathway">
    <text evidence="17">Pyrimidine metabolism; UMP biosynthesis via de novo pathway; (S)-dihydroorotate from bicarbonate: step 1/3.</text>
</comment>
<dbReference type="InterPro" id="IPR011607">
    <property type="entry name" value="MGS-like_dom"/>
</dbReference>
<protein>
    <recommendedName>
        <fullName evidence="17">Carbamoyl phosphate synthase large chain</fullName>
        <ecNumber evidence="17">6.3.4.16</ecNumber>
        <ecNumber evidence="17">6.3.5.5</ecNumber>
    </recommendedName>
    <alternativeName>
        <fullName evidence="17">Carbamoyl phosphate synthetase ammonia chain</fullName>
    </alternativeName>
</protein>
<dbReference type="GO" id="GO:0046872">
    <property type="term" value="F:metal ion binding"/>
    <property type="evidence" value="ECO:0007669"/>
    <property type="project" value="UniProtKB-KW"/>
</dbReference>
<dbReference type="Pfam" id="PF02787">
    <property type="entry name" value="CPSase_L_D3"/>
    <property type="match status" value="1"/>
</dbReference>
<dbReference type="EMBL" id="ALPT02000022">
    <property type="protein sequence ID" value="KGA97755.1"/>
    <property type="molecule type" value="Genomic_DNA"/>
</dbReference>
<feature type="binding site" evidence="17">
    <location>
        <position position="241"/>
    </location>
    <ligand>
        <name>ATP</name>
        <dbReference type="ChEBI" id="CHEBI:30616"/>
        <label>1</label>
    </ligand>
</feature>
<dbReference type="Proteomes" id="UP000297014">
    <property type="component" value="Unassembled WGS sequence"/>
</dbReference>
<accession>A0A094XG79</accession>
<dbReference type="UniPathway" id="UPA00070">
    <property type="reaction ID" value="UER00115"/>
</dbReference>
<feature type="binding site" evidence="17">
    <location>
        <position position="752"/>
    </location>
    <ligand>
        <name>ATP</name>
        <dbReference type="ChEBI" id="CHEBI:30616"/>
        <label>2</label>
    </ligand>
</feature>
<keyword evidence="8 17" id="KW-0677">Repeat</keyword>
<feature type="binding site" evidence="17">
    <location>
        <position position="832"/>
    </location>
    <ligand>
        <name>Mg(2+)</name>
        <dbReference type="ChEBI" id="CHEBI:18420"/>
        <label>3</label>
    </ligand>
</feature>
<feature type="domain" description="MGS-like" evidence="19">
    <location>
        <begin position="930"/>
        <end position="1063"/>
    </location>
</feature>
<comment type="pathway">
    <text evidence="2 17">Amino-acid biosynthesis; L-arginine biosynthesis; carbamoyl phosphate from bicarbonate: step 1/1.</text>
</comment>
<dbReference type="SUPFAM" id="SSF52440">
    <property type="entry name" value="PreATP-grasp domain"/>
    <property type="match status" value="2"/>
</dbReference>
<dbReference type="InterPro" id="IPR006275">
    <property type="entry name" value="CPSase_lsu"/>
</dbReference>
<evidence type="ECO:0000256" key="8">
    <source>
        <dbReference type="ARBA" id="ARBA00022737"/>
    </source>
</evidence>
<keyword evidence="4 17" id="KW-0055">Arginine biosynthesis</keyword>
<evidence type="ECO:0000256" key="15">
    <source>
        <dbReference type="ARBA" id="ARBA00048816"/>
    </source>
</evidence>
<evidence type="ECO:0000256" key="10">
    <source>
        <dbReference type="ARBA" id="ARBA00022840"/>
    </source>
</evidence>
<feature type="binding site" evidence="17">
    <location>
        <position position="779"/>
    </location>
    <ligand>
        <name>ATP</name>
        <dbReference type="ChEBI" id="CHEBI:30616"/>
        <label>2</label>
    </ligand>
</feature>
<dbReference type="InterPro" id="IPR013815">
    <property type="entry name" value="ATP_grasp_subdomain_1"/>
</dbReference>
<dbReference type="PRINTS" id="PR00098">
    <property type="entry name" value="CPSASE"/>
</dbReference>
<evidence type="ECO:0000256" key="13">
    <source>
        <dbReference type="ARBA" id="ARBA00023211"/>
    </source>
</evidence>
<feature type="binding site" evidence="17">
    <location>
        <position position="820"/>
    </location>
    <ligand>
        <name>Mn(2+)</name>
        <dbReference type="ChEBI" id="CHEBI:29035"/>
        <label>3</label>
    </ligand>
</feature>
<evidence type="ECO:0000256" key="17">
    <source>
        <dbReference type="HAMAP-Rule" id="MF_01210"/>
    </source>
</evidence>
<keyword evidence="10 17" id="KW-0067">ATP-binding</keyword>
<dbReference type="Gene3D" id="3.40.50.20">
    <property type="match status" value="2"/>
</dbReference>
<feature type="binding site" evidence="17">
    <location>
        <position position="832"/>
    </location>
    <ligand>
        <name>Mg(2+)</name>
        <dbReference type="ChEBI" id="CHEBI:18420"/>
        <label>4</label>
    </ligand>
</feature>
<feature type="binding site" evidence="17">
    <location>
        <position position="832"/>
    </location>
    <ligand>
        <name>ATP</name>
        <dbReference type="ChEBI" id="CHEBI:30616"/>
        <label>2</label>
    </ligand>
</feature>
<feature type="binding site" evidence="17">
    <location>
        <position position="820"/>
    </location>
    <ligand>
        <name>ATP</name>
        <dbReference type="ChEBI" id="CHEBI:30616"/>
        <label>2</label>
    </ligand>
</feature>
<dbReference type="SUPFAM" id="SSF56059">
    <property type="entry name" value="Glutathione synthetase ATP-binding domain-like"/>
    <property type="match status" value="2"/>
</dbReference>
<dbReference type="STRING" id="1218173.BALCAV_0208440"/>
<dbReference type="EC" id="6.3.5.5" evidence="17"/>
<evidence type="ECO:0000256" key="3">
    <source>
        <dbReference type="ARBA" id="ARBA00009799"/>
    </source>
</evidence>
<dbReference type="InterPro" id="IPR005479">
    <property type="entry name" value="CPAse_ATP-bd"/>
</dbReference>
<dbReference type="EMBL" id="JALP01000251">
    <property type="protein sequence ID" value="THG89241.1"/>
    <property type="molecule type" value="Genomic_DNA"/>
</dbReference>
<dbReference type="InterPro" id="IPR005483">
    <property type="entry name" value="CPSase_dom"/>
</dbReference>
<evidence type="ECO:0000256" key="4">
    <source>
        <dbReference type="ARBA" id="ARBA00022571"/>
    </source>
</evidence>
<dbReference type="InterPro" id="IPR058047">
    <property type="entry name" value="CPSase_preATP-grasp"/>
</dbReference>
<comment type="catalytic activity">
    <reaction evidence="15 17">
        <text>hydrogencarbonate + L-glutamine + 2 ATP + H2O = carbamoyl phosphate + L-glutamate + 2 ADP + phosphate + 2 H(+)</text>
        <dbReference type="Rhea" id="RHEA:18633"/>
        <dbReference type="ChEBI" id="CHEBI:15377"/>
        <dbReference type="ChEBI" id="CHEBI:15378"/>
        <dbReference type="ChEBI" id="CHEBI:17544"/>
        <dbReference type="ChEBI" id="CHEBI:29985"/>
        <dbReference type="ChEBI" id="CHEBI:30616"/>
        <dbReference type="ChEBI" id="CHEBI:43474"/>
        <dbReference type="ChEBI" id="CHEBI:58228"/>
        <dbReference type="ChEBI" id="CHEBI:58359"/>
        <dbReference type="ChEBI" id="CHEBI:456216"/>
        <dbReference type="EC" id="6.3.5.5"/>
    </reaction>
</comment>
<keyword evidence="7" id="KW-0479">Metal-binding</keyword>
<dbReference type="NCBIfam" id="NF009455">
    <property type="entry name" value="PRK12815.1"/>
    <property type="match status" value="1"/>
</dbReference>
<feature type="binding site" evidence="17">
    <location>
        <position position="300"/>
    </location>
    <ligand>
        <name>Mn(2+)</name>
        <dbReference type="ChEBI" id="CHEBI:29035"/>
        <label>2</label>
    </ligand>
</feature>
<feature type="binding site" evidence="17">
    <location>
        <position position="300"/>
    </location>
    <ligand>
        <name>Mg(2+)</name>
        <dbReference type="ChEBI" id="CHEBI:18420"/>
        <label>2</label>
    </ligand>
</feature>
<comment type="caution">
    <text evidence="17">Lacks conserved residue(s) required for the propagation of feature annotation.</text>
</comment>
<feature type="binding site" evidence="17">
    <location>
        <position position="832"/>
    </location>
    <ligand>
        <name>Mn(2+)</name>
        <dbReference type="ChEBI" id="CHEBI:29035"/>
        <label>3</label>
    </ligand>
</feature>
<feature type="binding site" evidence="17">
    <location>
        <position position="820"/>
    </location>
    <ligand>
        <name>Mg(2+)</name>
        <dbReference type="ChEBI" id="CHEBI:18420"/>
        <label>3</label>
    </ligand>
</feature>
<evidence type="ECO:0000313" key="23">
    <source>
        <dbReference type="Proteomes" id="UP000297014"/>
    </source>
</evidence>
<feature type="region of interest" description="Carbamoyl phosphate synthetic domain" evidence="17">
    <location>
        <begin position="547"/>
        <end position="929"/>
    </location>
</feature>
<feature type="binding site" evidence="17">
    <location>
        <position position="298"/>
    </location>
    <ligand>
        <name>Mg(2+)</name>
        <dbReference type="ChEBI" id="CHEBI:18420"/>
        <label>1</label>
    </ligand>
</feature>
<dbReference type="Proteomes" id="UP000002754">
    <property type="component" value="Unassembled WGS sequence"/>
</dbReference>
<keyword evidence="9 17" id="KW-0547">Nucleotide-binding</keyword>
<comment type="cofactor">
    <cofactor evidence="1">
        <name>Mn(2+)</name>
        <dbReference type="ChEBI" id="CHEBI:29035"/>
    </cofactor>
</comment>
<feature type="binding site" evidence="17">
    <location>
        <position position="298"/>
    </location>
    <ligand>
        <name>Mn(2+)</name>
        <dbReference type="ChEBI" id="CHEBI:29035"/>
        <label>2</label>
    </ligand>
</feature>
<dbReference type="SMART" id="SM00851">
    <property type="entry name" value="MGS"/>
    <property type="match status" value="1"/>
</dbReference>
<dbReference type="Pfam" id="PF25596">
    <property type="entry name" value="CPSase_L_D1"/>
    <property type="match status" value="2"/>
</dbReference>
<dbReference type="InterPro" id="IPR036897">
    <property type="entry name" value="CarbamoylP_synth_lsu_oligo_sf"/>
</dbReference>
<dbReference type="SMART" id="SM01096">
    <property type="entry name" value="CPSase_L_D3"/>
    <property type="match status" value="1"/>
</dbReference>
<evidence type="ECO:0000313" key="22">
    <source>
        <dbReference type="Proteomes" id="UP000002754"/>
    </source>
</evidence>
<feature type="binding site" evidence="17">
    <location>
        <position position="210"/>
    </location>
    <ligand>
        <name>ATP</name>
        <dbReference type="ChEBI" id="CHEBI:30616"/>
        <label>1</label>
    </ligand>
</feature>
<dbReference type="eggNOG" id="COG0458">
    <property type="taxonomic scope" value="Bacteria"/>
</dbReference>
<feature type="binding site" evidence="17">
    <location>
        <position position="215"/>
    </location>
    <ligand>
        <name>ATP</name>
        <dbReference type="ChEBI" id="CHEBI:30616"/>
        <label>1</label>
    </ligand>
</feature>
<comment type="cofactor">
    <cofactor evidence="17">
        <name>Mg(2+)</name>
        <dbReference type="ChEBI" id="CHEBI:18420"/>
    </cofactor>
    <cofactor evidence="17">
        <name>Mn(2+)</name>
        <dbReference type="ChEBI" id="CHEBI:29035"/>
    </cofactor>
    <text evidence="17">Binds 4 Mg(2+) or Mn(2+) ions per subunit.</text>
</comment>
<feature type="binding site" evidence="17">
    <location>
        <position position="129"/>
    </location>
    <ligand>
        <name>ATP</name>
        <dbReference type="ChEBI" id="CHEBI:30616"/>
        <label>1</label>
    </ligand>
</feature>
<organism evidence="20 22">
    <name type="scientific">Alkalihalobacillus alcalophilus ATCC 27647 = CGMCC 1.3604</name>
    <dbReference type="NCBI Taxonomy" id="1218173"/>
    <lineage>
        <taxon>Bacteria</taxon>
        <taxon>Bacillati</taxon>
        <taxon>Bacillota</taxon>
        <taxon>Bacilli</taxon>
        <taxon>Bacillales</taxon>
        <taxon>Bacillaceae</taxon>
        <taxon>Alkalihalobacillus</taxon>
    </lineage>
</organism>
<feature type="binding site" evidence="17">
    <location>
        <position position="242"/>
    </location>
    <ligand>
        <name>ATP</name>
        <dbReference type="ChEBI" id="CHEBI:30616"/>
        <label>1</label>
    </ligand>
</feature>
<feature type="binding site" evidence="17">
    <location>
        <position position="298"/>
    </location>
    <ligand>
        <name>Mg(2+)</name>
        <dbReference type="ChEBI" id="CHEBI:18420"/>
        <label>2</label>
    </ligand>
</feature>
<dbReference type="GO" id="GO:0006541">
    <property type="term" value="P:glutamine metabolic process"/>
    <property type="evidence" value="ECO:0007669"/>
    <property type="project" value="TreeGrafter"/>
</dbReference>
<dbReference type="Gene3D" id="3.30.1490.20">
    <property type="entry name" value="ATP-grasp fold, A domain"/>
    <property type="match status" value="1"/>
</dbReference>
<dbReference type="Gene3D" id="3.30.470.20">
    <property type="entry name" value="ATP-grasp fold, B domain"/>
    <property type="match status" value="2"/>
</dbReference>
<sequence>MAKRTDINKILVIGSGPIVIGQAAEFDYAGTQACQALKEEGYEVILINSNPATIMTDTTMADRVYIEPITLEFVSRIIRKERPDGIVATLGGQTGLNMAMELDESGILNTYNIELLGTDLDAIKQAEDREKFRALMQELQEPVPESEIVHTLEEAKVFVAEIGYPVIVRPAYTLGGTGGGICHNDEELNEIVTSGLKYSPVTQCLIEKSIAGFKEVEYEVMRDGKDQAIVVCNMENFDPVGVHTGDSIVFAPSQTLTDRDYQMLRNSSLRIIRALGIEGGCNVQFALDAHSDQYYIIEVNPRVSRSSALASKATGYPIAKMAAKIACGYSLDEIKNPVTGTTYASFEPALDYVVAKIPRWPFDKFNAANRKLGTQMKATGEVMAIGRNIEESLLKAVRSLEAGYHHIHDVELDELTTEELLKRIATPDDQRLFALAELYRRGSSLEELHEQTKIDRYFLRKIEKIVSYETQLKEEGQNIELLKEVKERGLSDETIAGLWQTTELEVYELRKANGIIPVYKMVDTCAAEFESATPYFYGTYEEEMESVRTDKKSILVLGSGPIRIGQGIEFDYATVHSVWAIKEAGYEAIIMNNNPETVSTDFSTSDKLYFEPLTIEDVMHVIEHEQPEGVIVQFGGQTAINLADGLEERGVKIIGTKLEDMDRAEDRDKFEQSLMELDIPQPLGKTATSVEQAVKIATDIGYPVLVRPSYVLGGRAMEIVYKEEELLNYMARAVKVNPKHPVLVDRYLTGKELEVDAISDGENVYIPGIMEHIERAGVHSGDSIAVYPPQTVPEELKQRLIDRTIKIARGLNIVGLLNIQFVWHKDEVYVLEVNPRSSRTVPFLSKITGVPMANLATKVMLGKTLPQLGYETGYHPEAKEVSVKVPVFSFAKLRRVDITLGPEMKSTGEVMGRDRTLEKALYKGLIASGMKIPKHGAVLFTVADKDKEEAMSLVERFHRIGYDILATEGTAKEISQLNIPVTVVNKIGDEKPHLLDVIRQGQAQFVINTLTRGKQPARDGFRIRRESVENGVVCLTSIDTAAALLSVIESITFSSESMPQMNA</sequence>
<evidence type="ECO:0000259" key="18">
    <source>
        <dbReference type="PROSITE" id="PS50975"/>
    </source>
</evidence>
<dbReference type="PROSITE" id="PS51855">
    <property type="entry name" value="MGS"/>
    <property type="match status" value="1"/>
</dbReference>
<dbReference type="InterPro" id="IPR005480">
    <property type="entry name" value="CPSase_lsu_oligo"/>
</dbReference>
<feature type="binding site" evidence="17">
    <location>
        <position position="780"/>
    </location>
    <ligand>
        <name>ATP</name>
        <dbReference type="ChEBI" id="CHEBI:30616"/>
        <label>2</label>
    </ligand>
</feature>
<comment type="catalytic activity">
    <reaction evidence="14 17">
        <text>hydrogencarbonate + NH4(+) + 2 ATP = carbamoyl phosphate + 2 ADP + phosphate + 2 H(+)</text>
        <dbReference type="Rhea" id="RHEA:18029"/>
        <dbReference type="ChEBI" id="CHEBI:15378"/>
        <dbReference type="ChEBI" id="CHEBI:17544"/>
        <dbReference type="ChEBI" id="CHEBI:28938"/>
        <dbReference type="ChEBI" id="CHEBI:30616"/>
        <dbReference type="ChEBI" id="CHEBI:43474"/>
        <dbReference type="ChEBI" id="CHEBI:58228"/>
        <dbReference type="ChEBI" id="CHEBI:456216"/>
        <dbReference type="EC" id="6.3.4.16"/>
    </reaction>
</comment>
<dbReference type="InterPro" id="IPR033937">
    <property type="entry name" value="MGS_CPS_CarB"/>
</dbReference>
<comment type="subunit">
    <text evidence="17">Composed of two chains; the small (or glutamine) chain promotes the hydrolysis of glutamine to ammonia, which is used by the large (or ammonia) chain to synthesize carbamoyl phosphate. Tetramer of heterodimers (alpha,beta)4.</text>
</comment>
<dbReference type="NCBIfam" id="NF003671">
    <property type="entry name" value="PRK05294.1"/>
    <property type="match status" value="1"/>
</dbReference>
<dbReference type="SUPFAM" id="SSF48108">
    <property type="entry name" value="Carbamoyl phosphate synthetase, large subunit connection domain"/>
    <property type="match status" value="1"/>
</dbReference>
<feature type="binding site" evidence="17">
    <location>
        <position position="284"/>
    </location>
    <ligand>
        <name>Mn(2+)</name>
        <dbReference type="ChEBI" id="CHEBI:29035"/>
        <label>1</label>
    </ligand>
</feature>
<feature type="binding site" evidence="17">
    <location>
        <position position="169"/>
    </location>
    <ligand>
        <name>ATP</name>
        <dbReference type="ChEBI" id="CHEBI:30616"/>
        <label>1</label>
    </ligand>
</feature>
<keyword evidence="22" id="KW-1185">Reference proteome</keyword>
<evidence type="ECO:0000256" key="16">
    <source>
        <dbReference type="ARBA" id="ARBA00060037"/>
    </source>
</evidence>
<feature type="domain" description="ATP-grasp" evidence="18">
    <location>
        <begin position="133"/>
        <end position="327"/>
    </location>
</feature>
<dbReference type="PROSITE" id="PS00866">
    <property type="entry name" value="CPSASE_1"/>
    <property type="match status" value="2"/>
</dbReference>
<feature type="region of interest" description="Carboxyphosphate synthetic domain" evidence="17">
    <location>
        <begin position="1"/>
        <end position="401"/>
    </location>
</feature>
<dbReference type="GO" id="GO:0006526">
    <property type="term" value="P:L-arginine biosynthetic process"/>
    <property type="evidence" value="ECO:0007669"/>
    <property type="project" value="UniProtKB-UniRule"/>
</dbReference>
<feature type="domain" description="ATP-grasp" evidence="18">
    <location>
        <begin position="671"/>
        <end position="861"/>
    </location>
</feature>
<feature type="binding site" evidence="17">
    <location>
        <position position="834"/>
    </location>
    <ligand>
        <name>Mn(2+)</name>
        <dbReference type="ChEBI" id="CHEBI:29035"/>
        <label>4</label>
    </ligand>
</feature>
<dbReference type="FunFam" id="3.30.470.20:FF:000001">
    <property type="entry name" value="Carbamoyl-phosphate synthase large chain"/>
    <property type="match status" value="1"/>
</dbReference>
<dbReference type="PANTHER" id="PTHR11405:SF53">
    <property type="entry name" value="CARBAMOYL-PHOSPHATE SYNTHASE [AMMONIA], MITOCHONDRIAL"/>
    <property type="match status" value="1"/>
</dbReference>
<dbReference type="FunFam" id="1.10.1030.10:FF:000002">
    <property type="entry name" value="Carbamoyl-phosphate synthase large chain"/>
    <property type="match status" value="1"/>
</dbReference>
<evidence type="ECO:0000256" key="11">
    <source>
        <dbReference type="ARBA" id="ARBA00022842"/>
    </source>
</evidence>
<keyword evidence="12 17" id="KW-0665">Pyrimidine biosynthesis</keyword>
<dbReference type="FunFam" id="3.30.1490.20:FF:000001">
    <property type="entry name" value="Carbamoyl-phosphate synthase large chain"/>
    <property type="match status" value="1"/>
</dbReference>